<keyword evidence="2" id="KW-1185">Reference proteome</keyword>
<gene>
    <name evidence="1" type="ORF">CF392_08170</name>
</gene>
<dbReference type="InterPro" id="IPR027961">
    <property type="entry name" value="DUF4442"/>
</dbReference>
<protein>
    <submittedName>
        <fullName evidence="1">DUF4442 domain-containing protein</fullName>
    </submittedName>
</protein>
<sequence length="164" mass="18443">MAHTNRLAGMVERINQLPAFARPQALSLFFGKAVPFTGTAGIRIESLNQSHCEIRLANRRRVQNHIKGVHAVASLLLAESATGFLVGLNVPDDKIPVIKTVHAEYTRRAKGDMRVVAHLTDDQRQRMVTDDRGEVAVALTFYDSEDREPIEAQMTWAWTPKRRD</sequence>
<dbReference type="SUPFAM" id="SSF54637">
    <property type="entry name" value="Thioesterase/thiol ester dehydrase-isomerase"/>
    <property type="match status" value="1"/>
</dbReference>
<dbReference type="Pfam" id="PF14539">
    <property type="entry name" value="DUF4442"/>
    <property type="match status" value="1"/>
</dbReference>
<dbReference type="EMBL" id="NMPM01000042">
    <property type="protein sequence ID" value="PAV25941.1"/>
    <property type="molecule type" value="Genomic_DNA"/>
</dbReference>
<reference evidence="1 2" key="1">
    <citation type="submission" date="2017-07" db="EMBL/GenBank/DDBJ databases">
        <title>Tamlnaduibacter salinus (Mi-7) genome sequencing.</title>
        <authorList>
            <person name="Verma A."/>
            <person name="Krishnamurthi S."/>
        </authorList>
    </citation>
    <scope>NUCLEOTIDE SEQUENCE [LARGE SCALE GENOMIC DNA]</scope>
    <source>
        <strain evidence="1 2">Mi-7</strain>
    </source>
</reference>
<name>A0A2A2I1P6_9GAMM</name>
<dbReference type="Proteomes" id="UP000218332">
    <property type="component" value="Unassembled WGS sequence"/>
</dbReference>
<dbReference type="CDD" id="cd03443">
    <property type="entry name" value="PaaI_thioesterase"/>
    <property type="match status" value="1"/>
</dbReference>
<proteinExistence type="predicted"/>
<organism evidence="1 2">
    <name type="scientific">Tamilnaduibacter salinus</name>
    <dbReference type="NCBI Taxonomy" id="1484056"/>
    <lineage>
        <taxon>Bacteria</taxon>
        <taxon>Pseudomonadati</taxon>
        <taxon>Pseudomonadota</taxon>
        <taxon>Gammaproteobacteria</taxon>
        <taxon>Pseudomonadales</taxon>
        <taxon>Marinobacteraceae</taxon>
        <taxon>Tamilnaduibacter</taxon>
    </lineage>
</organism>
<accession>A0A2A2I1P6</accession>
<evidence type="ECO:0000313" key="1">
    <source>
        <dbReference type="EMBL" id="PAV25941.1"/>
    </source>
</evidence>
<dbReference type="InterPro" id="IPR029069">
    <property type="entry name" value="HotDog_dom_sf"/>
</dbReference>
<dbReference type="AlphaFoldDB" id="A0A2A2I1P6"/>
<dbReference type="Gene3D" id="3.10.129.10">
    <property type="entry name" value="Hotdog Thioesterase"/>
    <property type="match status" value="1"/>
</dbReference>
<dbReference type="RefSeq" id="WP_095610968.1">
    <property type="nucleotide sequence ID" value="NZ_NMPM01000042.1"/>
</dbReference>
<comment type="caution">
    <text evidence="1">The sequence shown here is derived from an EMBL/GenBank/DDBJ whole genome shotgun (WGS) entry which is preliminary data.</text>
</comment>
<evidence type="ECO:0000313" key="2">
    <source>
        <dbReference type="Proteomes" id="UP000218332"/>
    </source>
</evidence>